<keyword evidence="1" id="KW-1133">Transmembrane helix</keyword>
<protein>
    <submittedName>
        <fullName evidence="2">Uncharacterized protein</fullName>
    </submittedName>
</protein>
<dbReference type="EMBL" id="CEKZ01000003">
    <property type="protein sequence ID" value="CEQ03337.1"/>
    <property type="molecule type" value="Genomic_DNA"/>
</dbReference>
<feature type="transmembrane region" description="Helical" evidence="1">
    <location>
        <begin position="56"/>
        <end position="77"/>
    </location>
</feature>
<keyword evidence="1" id="KW-0472">Membrane</keyword>
<evidence type="ECO:0000313" key="3">
    <source>
        <dbReference type="Proteomes" id="UP000049127"/>
    </source>
</evidence>
<sequence length="138" mass="15731">MLELIQSINIKIAGYLAIFMVVITMISHGLVILKVIPYTWINGGRSTSYEEQKKQSMVGMIVLIITIPFLLISSSIITININNIWFIIISAVLWILVLMLIISIIMQFLGTNFERYVMSIVAFTLLVCVLRRALQRIQ</sequence>
<dbReference type="AlphaFoldDB" id="A0A0C7G8L1"/>
<name>A0A0C7G8L1_PARSO</name>
<feature type="transmembrane region" description="Helical" evidence="1">
    <location>
        <begin position="116"/>
        <end position="134"/>
    </location>
</feature>
<evidence type="ECO:0000313" key="2">
    <source>
        <dbReference type="EMBL" id="CEQ03337.1"/>
    </source>
</evidence>
<evidence type="ECO:0000256" key="1">
    <source>
        <dbReference type="SAM" id="Phobius"/>
    </source>
</evidence>
<reference evidence="2 3" key="1">
    <citation type="submission" date="2015-01" db="EMBL/GenBank/DDBJ databases">
        <authorList>
            <person name="Aslett A.Martin."/>
            <person name="De Silva Nishadi"/>
        </authorList>
    </citation>
    <scope>NUCLEOTIDE SEQUENCE [LARGE SCALE GENOMIC DNA]</scope>
    <source>
        <strain evidence="2 3">R28058</strain>
    </source>
</reference>
<organism evidence="2 3">
    <name type="scientific">Paraclostridium sordellii</name>
    <name type="common">Clostridium sordellii</name>
    <dbReference type="NCBI Taxonomy" id="1505"/>
    <lineage>
        <taxon>Bacteria</taxon>
        <taxon>Bacillati</taxon>
        <taxon>Bacillota</taxon>
        <taxon>Clostridia</taxon>
        <taxon>Peptostreptococcales</taxon>
        <taxon>Peptostreptococcaceae</taxon>
        <taxon>Paraclostridium</taxon>
    </lineage>
</organism>
<proteinExistence type="predicted"/>
<dbReference type="OrthoDB" id="2453682at2"/>
<feature type="transmembrane region" description="Helical" evidence="1">
    <location>
        <begin position="84"/>
        <end position="110"/>
    </location>
</feature>
<feature type="transmembrane region" description="Helical" evidence="1">
    <location>
        <begin position="12"/>
        <end position="36"/>
    </location>
</feature>
<gene>
    <name evidence="2" type="ORF">R28058_10701</name>
</gene>
<keyword evidence="1" id="KW-0812">Transmembrane</keyword>
<dbReference type="RefSeq" id="WP_055341701.1">
    <property type="nucleotide sequence ID" value="NZ_CDNI01000003.1"/>
</dbReference>
<accession>A0A0C7G8L1</accession>
<dbReference type="Proteomes" id="UP000049127">
    <property type="component" value="Unassembled WGS sequence"/>
</dbReference>